<evidence type="ECO:0000256" key="1">
    <source>
        <dbReference type="SAM" id="MobiDB-lite"/>
    </source>
</evidence>
<comment type="caution">
    <text evidence="3">The sequence shown here is derived from an EMBL/GenBank/DDBJ whole genome shotgun (WGS) entry which is preliminary data.</text>
</comment>
<feature type="compositionally biased region" description="Polar residues" evidence="1">
    <location>
        <begin position="185"/>
        <end position="197"/>
    </location>
</feature>
<dbReference type="AlphaFoldDB" id="A0AAW9QGB6"/>
<reference evidence="3 4" key="1">
    <citation type="submission" date="2024-02" db="EMBL/GenBank/DDBJ databases">
        <title>Genome sequence of Aquincola sp. MAHUQ-54.</title>
        <authorList>
            <person name="Huq M.A."/>
        </authorList>
    </citation>
    <scope>NUCLEOTIDE SEQUENCE [LARGE SCALE GENOMIC DNA]</scope>
    <source>
        <strain evidence="3 4">MAHUQ-54</strain>
    </source>
</reference>
<feature type="chain" id="PRO_5043331509" evidence="2">
    <location>
        <begin position="32"/>
        <end position="244"/>
    </location>
</feature>
<keyword evidence="4" id="KW-1185">Reference proteome</keyword>
<protein>
    <submittedName>
        <fullName evidence="3">DUF3106 domain-containing protein</fullName>
    </submittedName>
</protein>
<proteinExistence type="predicted"/>
<keyword evidence="2" id="KW-0732">Signal</keyword>
<dbReference type="InterPro" id="IPR021455">
    <property type="entry name" value="DUF3106"/>
</dbReference>
<evidence type="ECO:0000313" key="3">
    <source>
        <dbReference type="EMBL" id="MEF7614090.1"/>
    </source>
</evidence>
<sequence length="244" mass="26048">MSPLLLARACRQGLHGLLAAVLLAAAASAVAQPAQGEGMPWSRLTPAQRAALAPLADEWGGIEASRQQKWLEIATRFPRMSQEERSRMQQRMNEWAKLSPRERGQARVNFQEARQLSPAAERQARWESYQALPEEQKRKLADRAQPGAGDRGSKAAANSGQAAKKPGAARAPSAPVQPRPVAPTVVQTGPGATTTLVSRPPPPAPRQQAARPKITSTPSSVDAATLLPKRPKGEGQPASAPEKP</sequence>
<feature type="region of interest" description="Disordered" evidence="1">
    <location>
        <begin position="79"/>
        <end position="103"/>
    </location>
</feature>
<evidence type="ECO:0000256" key="2">
    <source>
        <dbReference type="SAM" id="SignalP"/>
    </source>
</evidence>
<name>A0AAW9QGB6_9BURK</name>
<evidence type="ECO:0000313" key="4">
    <source>
        <dbReference type="Proteomes" id="UP001336250"/>
    </source>
</evidence>
<feature type="region of interest" description="Disordered" evidence="1">
    <location>
        <begin position="131"/>
        <end position="244"/>
    </location>
</feature>
<dbReference type="RefSeq" id="WP_332289026.1">
    <property type="nucleotide sequence ID" value="NZ_JAZIBG010000020.1"/>
</dbReference>
<dbReference type="Proteomes" id="UP001336250">
    <property type="component" value="Unassembled WGS sequence"/>
</dbReference>
<organism evidence="3 4">
    <name type="scientific">Aquincola agrisoli</name>
    <dbReference type="NCBI Taxonomy" id="3119538"/>
    <lineage>
        <taxon>Bacteria</taxon>
        <taxon>Pseudomonadati</taxon>
        <taxon>Pseudomonadota</taxon>
        <taxon>Betaproteobacteria</taxon>
        <taxon>Burkholderiales</taxon>
        <taxon>Sphaerotilaceae</taxon>
        <taxon>Aquincola</taxon>
    </lineage>
</organism>
<gene>
    <name evidence="3" type="ORF">V4F39_09225</name>
</gene>
<dbReference type="EMBL" id="JAZIBG010000020">
    <property type="protein sequence ID" value="MEF7614090.1"/>
    <property type="molecule type" value="Genomic_DNA"/>
</dbReference>
<feature type="signal peptide" evidence="2">
    <location>
        <begin position="1"/>
        <end position="31"/>
    </location>
</feature>
<accession>A0AAW9QGB6</accession>
<dbReference type="Pfam" id="PF11304">
    <property type="entry name" value="DUF3106"/>
    <property type="match status" value="1"/>
</dbReference>